<dbReference type="AlphaFoldDB" id="A0A4Y7Q951"/>
<evidence type="ECO:0008006" key="5">
    <source>
        <dbReference type="Google" id="ProtNLM"/>
    </source>
</evidence>
<evidence type="ECO:0000256" key="2">
    <source>
        <dbReference type="SAM" id="Phobius"/>
    </source>
</evidence>
<keyword evidence="2" id="KW-1133">Transmembrane helix</keyword>
<proteinExistence type="predicted"/>
<dbReference type="Gene3D" id="3.30.40.10">
    <property type="entry name" value="Zinc/RING finger domain, C3HC4 (zinc finger)"/>
    <property type="match status" value="1"/>
</dbReference>
<organism evidence="3 4">
    <name type="scientific">Rickenella mellea</name>
    <dbReference type="NCBI Taxonomy" id="50990"/>
    <lineage>
        <taxon>Eukaryota</taxon>
        <taxon>Fungi</taxon>
        <taxon>Dikarya</taxon>
        <taxon>Basidiomycota</taxon>
        <taxon>Agaricomycotina</taxon>
        <taxon>Agaricomycetes</taxon>
        <taxon>Hymenochaetales</taxon>
        <taxon>Rickenellaceae</taxon>
        <taxon>Rickenella</taxon>
    </lineage>
</organism>
<evidence type="ECO:0000313" key="4">
    <source>
        <dbReference type="Proteomes" id="UP000294933"/>
    </source>
</evidence>
<dbReference type="SUPFAM" id="SSF57850">
    <property type="entry name" value="RING/U-box"/>
    <property type="match status" value="1"/>
</dbReference>
<feature type="region of interest" description="Disordered" evidence="1">
    <location>
        <begin position="142"/>
        <end position="171"/>
    </location>
</feature>
<keyword evidence="4" id="KW-1185">Reference proteome</keyword>
<keyword evidence="2" id="KW-0472">Membrane</keyword>
<gene>
    <name evidence="3" type="ORF">BD410DRAFT_802637</name>
</gene>
<dbReference type="OrthoDB" id="9049620at2759"/>
<dbReference type="VEuPathDB" id="FungiDB:BD410DRAFT_802637"/>
<feature type="compositionally biased region" description="Acidic residues" evidence="1">
    <location>
        <begin position="149"/>
        <end position="162"/>
    </location>
</feature>
<sequence>MGIIYSTFTATSISKDWFFLSSTAKQSIASFSLSPCQQAQSPRTINVYLVSELDARALSWNNGSQRNSILPPFGGNVVPTTLRCGHIFCESDLQRIGRVGEGRRCPTCRKPFRSGSWIRVYLAESQPLPSVHHAPLASVSRDAASSYSSEEEGEEGEEDDPDESVHDVPPFYSSEEGLSSHEFYSNSTYATPSCARKFSFHVPYFLSSRVILVIILAALLYTDVRARWDLPQKQFSRR</sequence>
<protein>
    <recommendedName>
        <fullName evidence="5">RING-type domain-containing protein</fullName>
    </recommendedName>
</protein>
<evidence type="ECO:0000256" key="1">
    <source>
        <dbReference type="SAM" id="MobiDB-lite"/>
    </source>
</evidence>
<dbReference type="InterPro" id="IPR013083">
    <property type="entry name" value="Znf_RING/FYVE/PHD"/>
</dbReference>
<dbReference type="Proteomes" id="UP000294933">
    <property type="component" value="Unassembled WGS sequence"/>
</dbReference>
<keyword evidence="2" id="KW-0812">Transmembrane</keyword>
<dbReference type="EMBL" id="ML170170">
    <property type="protein sequence ID" value="TDL23389.1"/>
    <property type="molecule type" value="Genomic_DNA"/>
</dbReference>
<reference evidence="3 4" key="1">
    <citation type="submission" date="2018-06" db="EMBL/GenBank/DDBJ databases">
        <title>A transcriptomic atlas of mushroom development highlights an independent origin of complex multicellularity.</title>
        <authorList>
            <consortium name="DOE Joint Genome Institute"/>
            <person name="Krizsan K."/>
            <person name="Almasi E."/>
            <person name="Merenyi Z."/>
            <person name="Sahu N."/>
            <person name="Viragh M."/>
            <person name="Koszo T."/>
            <person name="Mondo S."/>
            <person name="Kiss B."/>
            <person name="Balint B."/>
            <person name="Kues U."/>
            <person name="Barry K."/>
            <person name="Hegedus J.C."/>
            <person name="Henrissat B."/>
            <person name="Johnson J."/>
            <person name="Lipzen A."/>
            <person name="Ohm R."/>
            <person name="Nagy I."/>
            <person name="Pangilinan J."/>
            <person name="Yan J."/>
            <person name="Xiong Y."/>
            <person name="Grigoriev I.V."/>
            <person name="Hibbett D.S."/>
            <person name="Nagy L.G."/>
        </authorList>
    </citation>
    <scope>NUCLEOTIDE SEQUENCE [LARGE SCALE GENOMIC DNA]</scope>
    <source>
        <strain evidence="3 4">SZMC22713</strain>
    </source>
</reference>
<accession>A0A4Y7Q951</accession>
<evidence type="ECO:0000313" key="3">
    <source>
        <dbReference type="EMBL" id="TDL23389.1"/>
    </source>
</evidence>
<name>A0A4Y7Q951_9AGAM</name>
<feature type="transmembrane region" description="Helical" evidence="2">
    <location>
        <begin position="202"/>
        <end position="221"/>
    </location>
</feature>